<accession>A0AAE3HGR5</accession>
<evidence type="ECO:0000256" key="1">
    <source>
        <dbReference type="ARBA" id="ARBA00006987"/>
    </source>
</evidence>
<dbReference type="PANTHER" id="PTHR42928:SF5">
    <property type="entry name" value="BLR1237 PROTEIN"/>
    <property type="match status" value="1"/>
</dbReference>
<dbReference type="Pfam" id="PF03401">
    <property type="entry name" value="TctC"/>
    <property type="match status" value="1"/>
</dbReference>
<organism evidence="3 4">
    <name type="scientific">Irregularibacter muris</name>
    <dbReference type="NCBI Taxonomy" id="1796619"/>
    <lineage>
        <taxon>Bacteria</taxon>
        <taxon>Bacillati</taxon>
        <taxon>Bacillota</taxon>
        <taxon>Clostridia</taxon>
        <taxon>Eubacteriales</taxon>
        <taxon>Eubacteriaceae</taxon>
        <taxon>Irregularibacter</taxon>
    </lineage>
</organism>
<keyword evidence="2" id="KW-0732">Signal</keyword>
<dbReference type="AlphaFoldDB" id="A0AAE3HGR5"/>
<proteinExistence type="inferred from homology"/>
<dbReference type="EMBL" id="JANKAS010000005">
    <property type="protein sequence ID" value="MCR1898744.1"/>
    <property type="molecule type" value="Genomic_DNA"/>
</dbReference>
<dbReference type="InterPro" id="IPR005064">
    <property type="entry name" value="BUG"/>
</dbReference>
<evidence type="ECO:0000256" key="2">
    <source>
        <dbReference type="SAM" id="SignalP"/>
    </source>
</evidence>
<dbReference type="PROSITE" id="PS51257">
    <property type="entry name" value="PROKAR_LIPOPROTEIN"/>
    <property type="match status" value="1"/>
</dbReference>
<dbReference type="SUPFAM" id="SSF53850">
    <property type="entry name" value="Periplasmic binding protein-like II"/>
    <property type="match status" value="1"/>
</dbReference>
<gene>
    <name evidence="3" type="ORF">NSA47_07025</name>
</gene>
<comment type="caution">
    <text evidence="3">The sequence shown here is derived from an EMBL/GenBank/DDBJ whole genome shotgun (WGS) entry which is preliminary data.</text>
</comment>
<dbReference type="PIRSF" id="PIRSF017082">
    <property type="entry name" value="YflP"/>
    <property type="match status" value="1"/>
</dbReference>
<dbReference type="Gene3D" id="3.40.190.150">
    <property type="entry name" value="Bordetella uptake gene, domain 1"/>
    <property type="match status" value="1"/>
</dbReference>
<evidence type="ECO:0000313" key="4">
    <source>
        <dbReference type="Proteomes" id="UP001205748"/>
    </source>
</evidence>
<feature type="signal peptide" evidence="2">
    <location>
        <begin position="1"/>
        <end position="22"/>
    </location>
</feature>
<evidence type="ECO:0000313" key="3">
    <source>
        <dbReference type="EMBL" id="MCR1898744.1"/>
    </source>
</evidence>
<feature type="chain" id="PRO_5042013688" evidence="2">
    <location>
        <begin position="23"/>
        <end position="332"/>
    </location>
</feature>
<dbReference type="CDD" id="cd07012">
    <property type="entry name" value="PBP2_Bug_TTT"/>
    <property type="match status" value="1"/>
</dbReference>
<protein>
    <submittedName>
        <fullName evidence="3">Tripartite tricarboxylate transporter substrate binding protein</fullName>
    </submittedName>
</protein>
<keyword evidence="4" id="KW-1185">Reference proteome</keyword>
<dbReference type="Proteomes" id="UP001205748">
    <property type="component" value="Unassembled WGS sequence"/>
</dbReference>
<dbReference type="PANTHER" id="PTHR42928">
    <property type="entry name" value="TRICARBOXYLATE-BINDING PROTEIN"/>
    <property type="match status" value="1"/>
</dbReference>
<dbReference type="Gene3D" id="3.40.190.10">
    <property type="entry name" value="Periplasmic binding protein-like II"/>
    <property type="match status" value="1"/>
</dbReference>
<dbReference type="RefSeq" id="WP_257530401.1">
    <property type="nucleotide sequence ID" value="NZ_JANKAS010000005.1"/>
</dbReference>
<comment type="similarity">
    <text evidence="1">Belongs to the UPF0065 (bug) family.</text>
</comment>
<sequence>MKKMFKAAAFILVVMLVLTGCASNSGSTSSEGDTSDQEVTYPTKAIELIVPAGAGGDTDMNARLFGKYLEKELGQPVVVVNVGGSGGTVGTRRVKDAKADGHTVLFFHPEILVPYVAGMVDYHIDAFEIAGIGVVDNTTVLATHKDSPYNSLSELVEDAKKNPGKIDFGMQTGGYPHIVGLAVEDAAGIELNMTDVGGNADKTVALMAGRTDFINTQYGLTKDYFESGDFKQLGLLSKERNPLMPDIPTALEQGFDIVMDKFFFFGMPKGTSEDIVNKFSAAMEKVTQNPDYQKEAENIFVTPTYMNPKEATNYIMEYHDRFMKFQEQMKGN</sequence>
<dbReference type="InterPro" id="IPR042100">
    <property type="entry name" value="Bug_dom1"/>
</dbReference>
<reference evidence="3" key="1">
    <citation type="submission" date="2022-07" db="EMBL/GenBank/DDBJ databases">
        <title>Enhanced cultured diversity of the mouse gut microbiota enables custom-made synthetic communities.</title>
        <authorList>
            <person name="Afrizal A."/>
        </authorList>
    </citation>
    <scope>NUCLEOTIDE SEQUENCE</scope>
    <source>
        <strain evidence="3">DSM 28593</strain>
    </source>
</reference>
<name>A0AAE3HGR5_9FIRM</name>